<dbReference type="GO" id="GO:0008296">
    <property type="term" value="F:3'-5'-DNA exonuclease activity"/>
    <property type="evidence" value="ECO:0007669"/>
    <property type="project" value="TreeGrafter"/>
</dbReference>
<dbReference type="GO" id="GO:0006297">
    <property type="term" value="P:nucleotide-excision repair, DNA gap filling"/>
    <property type="evidence" value="ECO:0007669"/>
    <property type="project" value="TreeGrafter"/>
</dbReference>
<dbReference type="GO" id="GO:0003676">
    <property type="term" value="F:nucleic acid binding"/>
    <property type="evidence" value="ECO:0007669"/>
    <property type="project" value="InterPro"/>
</dbReference>
<dbReference type="GO" id="GO:0045004">
    <property type="term" value="P:DNA replication proofreading"/>
    <property type="evidence" value="ECO:0007669"/>
    <property type="project" value="TreeGrafter"/>
</dbReference>
<dbReference type="EMBL" id="JADNYJ010000010">
    <property type="protein sequence ID" value="KAF8908857.1"/>
    <property type="molecule type" value="Genomic_DNA"/>
</dbReference>
<evidence type="ECO:0000259" key="2">
    <source>
        <dbReference type="Pfam" id="PF03104"/>
    </source>
</evidence>
<organism evidence="3 4">
    <name type="scientific">Gymnopilus junonius</name>
    <name type="common">Spectacular rustgill mushroom</name>
    <name type="synonym">Gymnopilus spectabilis subsp. junonius</name>
    <dbReference type="NCBI Taxonomy" id="109634"/>
    <lineage>
        <taxon>Eukaryota</taxon>
        <taxon>Fungi</taxon>
        <taxon>Dikarya</taxon>
        <taxon>Basidiomycota</taxon>
        <taxon>Agaricomycotina</taxon>
        <taxon>Agaricomycetes</taxon>
        <taxon>Agaricomycetidae</taxon>
        <taxon>Agaricales</taxon>
        <taxon>Agaricineae</taxon>
        <taxon>Hymenogastraceae</taxon>
        <taxon>Gymnopilus</taxon>
    </lineage>
</organism>
<dbReference type="Gene3D" id="3.30.420.10">
    <property type="entry name" value="Ribonuclease H-like superfamily/Ribonuclease H"/>
    <property type="match status" value="1"/>
</dbReference>
<protein>
    <recommendedName>
        <fullName evidence="1">DNA polymerase delta catalytic subunit</fullName>
    </recommendedName>
</protein>
<dbReference type="GO" id="GO:0003887">
    <property type="term" value="F:DNA-directed DNA polymerase activity"/>
    <property type="evidence" value="ECO:0007669"/>
    <property type="project" value="TreeGrafter"/>
</dbReference>
<evidence type="ECO:0000313" key="4">
    <source>
        <dbReference type="Proteomes" id="UP000724874"/>
    </source>
</evidence>
<proteinExistence type="predicted"/>
<dbReference type="InterPro" id="IPR036397">
    <property type="entry name" value="RNaseH_sf"/>
</dbReference>
<dbReference type="AlphaFoldDB" id="A0A9P5NW50"/>
<dbReference type="Proteomes" id="UP000724874">
    <property type="component" value="Unassembled WGS sequence"/>
</dbReference>
<dbReference type="Pfam" id="PF03104">
    <property type="entry name" value="DNA_pol_B_exo1"/>
    <property type="match status" value="1"/>
</dbReference>
<dbReference type="GO" id="GO:0043625">
    <property type="term" value="C:delta DNA polymerase complex"/>
    <property type="evidence" value="ECO:0007669"/>
    <property type="project" value="TreeGrafter"/>
</dbReference>
<reference evidence="3" key="1">
    <citation type="submission" date="2020-11" db="EMBL/GenBank/DDBJ databases">
        <authorList>
            <consortium name="DOE Joint Genome Institute"/>
            <person name="Ahrendt S."/>
            <person name="Riley R."/>
            <person name="Andreopoulos W."/>
            <person name="LaButti K."/>
            <person name="Pangilinan J."/>
            <person name="Ruiz-duenas F.J."/>
            <person name="Barrasa J.M."/>
            <person name="Sanchez-Garcia M."/>
            <person name="Camarero S."/>
            <person name="Miyauchi S."/>
            <person name="Serrano A."/>
            <person name="Linde D."/>
            <person name="Babiker R."/>
            <person name="Drula E."/>
            <person name="Ayuso-Fernandez I."/>
            <person name="Pacheco R."/>
            <person name="Padilla G."/>
            <person name="Ferreira P."/>
            <person name="Barriuso J."/>
            <person name="Kellner H."/>
            <person name="Castanera R."/>
            <person name="Alfaro M."/>
            <person name="Ramirez L."/>
            <person name="Pisabarro A.G."/>
            <person name="Kuo A."/>
            <person name="Tritt A."/>
            <person name="Lipzen A."/>
            <person name="He G."/>
            <person name="Yan M."/>
            <person name="Ng V."/>
            <person name="Cullen D."/>
            <person name="Martin F."/>
            <person name="Rosso M.-N."/>
            <person name="Henrissat B."/>
            <person name="Hibbett D."/>
            <person name="Martinez A.T."/>
            <person name="Grigoriev I.V."/>
        </authorList>
    </citation>
    <scope>NUCLEOTIDE SEQUENCE</scope>
    <source>
        <strain evidence="3">AH 44721</strain>
    </source>
</reference>
<dbReference type="InterPro" id="IPR050240">
    <property type="entry name" value="DNA_pol_type-B"/>
</dbReference>
<dbReference type="Gene3D" id="3.30.342.10">
    <property type="entry name" value="DNA Polymerase, chain B, domain 1"/>
    <property type="match status" value="1"/>
</dbReference>
<gene>
    <name evidence="3" type="ORF">CPB84DRAFT_1766164</name>
</gene>
<keyword evidence="4" id="KW-1185">Reference proteome</keyword>
<name>A0A9P5NW50_GYMJU</name>
<dbReference type="OrthoDB" id="2414538at2759"/>
<accession>A0A9P5NW50</accession>
<dbReference type="InterPro" id="IPR006133">
    <property type="entry name" value="DNA-dir_DNA_pol_B_exonuc"/>
</dbReference>
<evidence type="ECO:0000256" key="1">
    <source>
        <dbReference type="ARBA" id="ARBA00024411"/>
    </source>
</evidence>
<dbReference type="GO" id="GO:0006287">
    <property type="term" value="P:base-excision repair, gap-filling"/>
    <property type="evidence" value="ECO:0007669"/>
    <property type="project" value="TreeGrafter"/>
</dbReference>
<dbReference type="PANTHER" id="PTHR10322:SF23">
    <property type="entry name" value="DNA POLYMERASE DELTA CATALYTIC SUBUNIT"/>
    <property type="match status" value="1"/>
</dbReference>
<sequence>MSLSRTETRRATSASTLRRPVAPAASFANVLSDLARKDGDTANTHTTWTRPPLPVPVEDKPSITFQKIDIRDGNDKFGASEIYLFGATKAGNSLLARVRGFDHYFYYPAPAGITEHDLNPLRERLNELPTLRPQSIHEGVPAVSNIELEDQCTAADGESRPFLKVSLRDHRHAQSIKDIVLIYPIHVLAGGRLQYRDLFSVPELSYEATVPYPLRFMVDHEVTAMTWLKIPIGKYERISTQDSISHCQLEVSVRTEDILICDTVDNREIYAPLRILSFDIETNVPPRGFPTARRQSVLQIGNMISIYADPLIRAVFTLGTCSPINGAQVLSFQSESDKLTAWQKFFLEVDPDIVIGYNITQFDIAYLLNRAQILNLTNFPYLGRIKSIPQRLDGWRPSFLKCPGYDGRLILDVFHHIREHYPGLPGEGAYKLDAVSSRFLRQRKEDIHYKDIPLLQNGNANSRRDLAIYCLKDVYLPLLLLSKLECFEVEVKEAKAAYVSFNTMREKRLLKPVARRCLDAIEGDYIVADDP</sequence>
<dbReference type="SUPFAM" id="SSF53098">
    <property type="entry name" value="Ribonuclease H-like"/>
    <property type="match status" value="1"/>
</dbReference>
<comment type="caution">
    <text evidence="3">The sequence shown here is derived from an EMBL/GenBank/DDBJ whole genome shotgun (WGS) entry which is preliminary data.</text>
</comment>
<dbReference type="InterPro" id="IPR012337">
    <property type="entry name" value="RNaseH-like_sf"/>
</dbReference>
<evidence type="ECO:0000313" key="3">
    <source>
        <dbReference type="EMBL" id="KAF8908857.1"/>
    </source>
</evidence>
<feature type="domain" description="DNA-directed DNA polymerase family B exonuclease" evidence="2">
    <location>
        <begin position="206"/>
        <end position="435"/>
    </location>
</feature>
<dbReference type="PANTHER" id="PTHR10322">
    <property type="entry name" value="DNA POLYMERASE CATALYTIC SUBUNIT"/>
    <property type="match status" value="1"/>
</dbReference>